<dbReference type="PANTHER" id="PTHR43364">
    <property type="entry name" value="NADH-SPECIFIC METHYLGLYOXAL REDUCTASE-RELATED"/>
    <property type="match status" value="1"/>
</dbReference>
<evidence type="ECO:0000256" key="1">
    <source>
        <dbReference type="ARBA" id="ARBA00023002"/>
    </source>
</evidence>
<dbReference type="InterPro" id="IPR023210">
    <property type="entry name" value="NADP_OxRdtase_dom"/>
</dbReference>
<keyword evidence="1" id="KW-0560">Oxidoreductase</keyword>
<evidence type="ECO:0000313" key="4">
    <source>
        <dbReference type="Proteomes" id="UP000317036"/>
    </source>
</evidence>
<dbReference type="InterPro" id="IPR050523">
    <property type="entry name" value="AKR_Detox_Biosynth"/>
</dbReference>
<comment type="caution">
    <text evidence="3">The sequence shown here is derived from an EMBL/GenBank/DDBJ whole genome shotgun (WGS) entry which is preliminary data.</text>
</comment>
<name>A0A559K027_9BACL</name>
<dbReference type="CDD" id="cd19086">
    <property type="entry name" value="AKR_AKR11C1"/>
    <property type="match status" value="1"/>
</dbReference>
<dbReference type="OrthoDB" id="9773828at2"/>
<dbReference type="InterPro" id="IPR036812">
    <property type="entry name" value="NAD(P)_OxRdtase_dom_sf"/>
</dbReference>
<dbReference type="Gene3D" id="3.20.20.100">
    <property type="entry name" value="NADP-dependent oxidoreductase domain"/>
    <property type="match status" value="1"/>
</dbReference>
<organism evidence="3 4">
    <name type="scientific">Paenibacillus cremeus</name>
    <dbReference type="NCBI Taxonomy" id="2163881"/>
    <lineage>
        <taxon>Bacteria</taxon>
        <taxon>Bacillati</taxon>
        <taxon>Bacillota</taxon>
        <taxon>Bacilli</taxon>
        <taxon>Bacillales</taxon>
        <taxon>Paenibacillaceae</taxon>
        <taxon>Paenibacillus</taxon>
    </lineage>
</organism>
<dbReference type="PANTHER" id="PTHR43364:SF4">
    <property type="entry name" value="NAD(P)-LINKED OXIDOREDUCTASE SUPERFAMILY PROTEIN"/>
    <property type="match status" value="1"/>
</dbReference>
<dbReference type="GO" id="GO:0016491">
    <property type="term" value="F:oxidoreductase activity"/>
    <property type="evidence" value="ECO:0007669"/>
    <property type="project" value="UniProtKB-KW"/>
</dbReference>
<dbReference type="Pfam" id="PF00248">
    <property type="entry name" value="Aldo_ket_red"/>
    <property type="match status" value="1"/>
</dbReference>
<dbReference type="SUPFAM" id="SSF51430">
    <property type="entry name" value="NAD(P)-linked oxidoreductase"/>
    <property type="match status" value="1"/>
</dbReference>
<gene>
    <name evidence="3" type="ORF">FPZ49_29835</name>
</gene>
<accession>A0A559K027</accession>
<sequence>MKYRRLGKTNLKVSVIGVGTWQFGGEWGKPFSQDEADAILDQAQASGINLIDTAECYGDHTSERLIGDYIARRRREDWVIATKFGHHFHSNFTRSEHWTPQDVLGQLDASLKALQTDYIDIYQFHSGPDPMFDQDELWTLLDKQVQAGKIRHLGTSIGSNDNLHQTEASTKVGSQVIQVVYNRLDRKPEERVFPSCEQQDLGVLARVPLASGYLSGKYKPGATFGDNDVRHRHDKEQTLRKLQEVEHIREQEVPAGMDMATWALAWCLKHPAVTAVIPGCKSPEQVISNAAAAAYVGEGHPQNWNVESEPKA</sequence>
<evidence type="ECO:0000313" key="3">
    <source>
        <dbReference type="EMBL" id="TVY05499.1"/>
    </source>
</evidence>
<dbReference type="RefSeq" id="WP_144853994.1">
    <property type="nucleotide sequence ID" value="NZ_VNJI01000057.1"/>
</dbReference>
<evidence type="ECO:0000259" key="2">
    <source>
        <dbReference type="Pfam" id="PF00248"/>
    </source>
</evidence>
<feature type="domain" description="NADP-dependent oxidoreductase" evidence="2">
    <location>
        <begin position="16"/>
        <end position="293"/>
    </location>
</feature>
<reference evidence="3 4" key="1">
    <citation type="submission" date="2019-07" db="EMBL/GenBank/DDBJ databases">
        <authorList>
            <person name="Kim J."/>
        </authorList>
    </citation>
    <scope>NUCLEOTIDE SEQUENCE [LARGE SCALE GENOMIC DNA]</scope>
    <source>
        <strain evidence="3 4">JC52</strain>
    </source>
</reference>
<protein>
    <submittedName>
        <fullName evidence="3">Aldo/keto reductase</fullName>
    </submittedName>
</protein>
<dbReference type="Proteomes" id="UP000317036">
    <property type="component" value="Unassembled WGS sequence"/>
</dbReference>
<dbReference type="AlphaFoldDB" id="A0A559K027"/>
<dbReference type="EMBL" id="VNJI01000057">
    <property type="protein sequence ID" value="TVY05499.1"/>
    <property type="molecule type" value="Genomic_DNA"/>
</dbReference>
<proteinExistence type="predicted"/>
<keyword evidence="4" id="KW-1185">Reference proteome</keyword>